<evidence type="ECO:0000256" key="9">
    <source>
        <dbReference type="ARBA" id="ARBA00047671"/>
    </source>
</evidence>
<comment type="similarity">
    <text evidence="1">Belongs to the class-II aminoacyl-tRNA synthetase family.</text>
</comment>
<dbReference type="Pfam" id="PF00587">
    <property type="entry name" value="tRNA-synt_2b"/>
    <property type="match status" value="1"/>
</dbReference>
<feature type="domain" description="Aminoacyl-transfer RNA synthetases class-II family profile" evidence="10">
    <location>
        <begin position="1"/>
        <end position="374"/>
    </location>
</feature>
<dbReference type="PRINTS" id="PR01046">
    <property type="entry name" value="TRNASYNTHPRO"/>
</dbReference>
<dbReference type="InterPro" id="IPR036621">
    <property type="entry name" value="Anticodon-bd_dom_sf"/>
</dbReference>
<dbReference type="OrthoDB" id="10267474at2759"/>
<dbReference type="InterPro" id="IPR006195">
    <property type="entry name" value="aa-tRNA-synth_II"/>
</dbReference>
<evidence type="ECO:0000256" key="5">
    <source>
        <dbReference type="ARBA" id="ARBA00022840"/>
    </source>
</evidence>
<keyword evidence="5" id="KW-0067">ATP-binding</keyword>
<comment type="caution">
    <text evidence="11">The sequence shown here is derived from an EMBL/GenBank/DDBJ whole genome shotgun (WGS) entry which is preliminary data.</text>
</comment>
<keyword evidence="12" id="KW-1185">Reference proteome</keyword>
<dbReference type="PROSITE" id="PS50862">
    <property type="entry name" value="AA_TRNA_LIGASE_II"/>
    <property type="match status" value="1"/>
</dbReference>
<evidence type="ECO:0000256" key="6">
    <source>
        <dbReference type="ARBA" id="ARBA00022917"/>
    </source>
</evidence>
<dbReference type="GO" id="GO:0006433">
    <property type="term" value="P:prolyl-tRNA aminoacylation"/>
    <property type="evidence" value="ECO:0007669"/>
    <property type="project" value="InterPro"/>
</dbReference>
<dbReference type="InterPro" id="IPR002316">
    <property type="entry name" value="Pro-tRNA-ligase_IIa"/>
</dbReference>
<dbReference type="STRING" id="40998.A0A2P7YN47"/>
<dbReference type="PANTHER" id="PTHR42753:SF2">
    <property type="entry name" value="PROLINE--TRNA LIGASE"/>
    <property type="match status" value="1"/>
</dbReference>
<dbReference type="GO" id="GO:0005739">
    <property type="term" value="C:mitochondrion"/>
    <property type="evidence" value="ECO:0007669"/>
    <property type="project" value="TreeGrafter"/>
</dbReference>
<dbReference type="GO" id="GO:0005524">
    <property type="term" value="F:ATP binding"/>
    <property type="evidence" value="ECO:0007669"/>
    <property type="project" value="UniProtKB-KW"/>
</dbReference>
<gene>
    <name evidence="11" type="ORF">B9Z65_2134</name>
</gene>
<evidence type="ECO:0000313" key="11">
    <source>
        <dbReference type="EMBL" id="PSK37392.1"/>
    </source>
</evidence>
<dbReference type="InterPro" id="IPR004154">
    <property type="entry name" value="Anticodon-bd"/>
</dbReference>
<evidence type="ECO:0000256" key="3">
    <source>
        <dbReference type="ARBA" id="ARBA00022598"/>
    </source>
</evidence>
<keyword evidence="6" id="KW-0648">Protein biosynthesis</keyword>
<comment type="catalytic activity">
    <reaction evidence="9">
        <text>tRNA(Pro) + L-proline + ATP = L-prolyl-tRNA(Pro) + AMP + diphosphate</text>
        <dbReference type="Rhea" id="RHEA:14305"/>
        <dbReference type="Rhea" id="RHEA-COMP:9700"/>
        <dbReference type="Rhea" id="RHEA-COMP:9702"/>
        <dbReference type="ChEBI" id="CHEBI:30616"/>
        <dbReference type="ChEBI" id="CHEBI:33019"/>
        <dbReference type="ChEBI" id="CHEBI:60039"/>
        <dbReference type="ChEBI" id="CHEBI:78442"/>
        <dbReference type="ChEBI" id="CHEBI:78532"/>
        <dbReference type="ChEBI" id="CHEBI:456215"/>
        <dbReference type="EC" id="6.1.1.15"/>
    </reaction>
</comment>
<dbReference type="InterPro" id="IPR050062">
    <property type="entry name" value="Pro-tRNA_synthetase"/>
</dbReference>
<dbReference type="AlphaFoldDB" id="A0A2P7YN47"/>
<dbReference type="SUPFAM" id="SSF52954">
    <property type="entry name" value="Class II aaRS ABD-related"/>
    <property type="match status" value="1"/>
</dbReference>
<keyword evidence="3 11" id="KW-0436">Ligase</keyword>
<dbReference type="Gene3D" id="3.30.930.10">
    <property type="entry name" value="Bira Bifunctional Protein, Domain 2"/>
    <property type="match status" value="2"/>
</dbReference>
<proteinExistence type="inferred from homology"/>
<dbReference type="InterPro" id="IPR045864">
    <property type="entry name" value="aa-tRNA-synth_II/BPL/LPL"/>
</dbReference>
<dbReference type="Proteomes" id="UP000243723">
    <property type="component" value="Unassembled WGS sequence"/>
</dbReference>
<reference evidence="11 12" key="1">
    <citation type="submission" date="2017-05" db="EMBL/GenBank/DDBJ databases">
        <title>Draft genome sequence of Elsinoe australis.</title>
        <authorList>
            <person name="Cheng Q."/>
        </authorList>
    </citation>
    <scope>NUCLEOTIDE SEQUENCE [LARGE SCALE GENOMIC DNA]</scope>
    <source>
        <strain evidence="11 12">NL1</strain>
    </source>
</reference>
<dbReference type="EMBL" id="NHZQ01000412">
    <property type="protein sequence ID" value="PSK37392.1"/>
    <property type="molecule type" value="Genomic_DNA"/>
</dbReference>
<evidence type="ECO:0000256" key="4">
    <source>
        <dbReference type="ARBA" id="ARBA00022741"/>
    </source>
</evidence>
<evidence type="ECO:0000256" key="2">
    <source>
        <dbReference type="ARBA" id="ARBA00012831"/>
    </source>
</evidence>
<protein>
    <recommendedName>
        <fullName evidence="2">proline--tRNA ligase</fullName>
        <ecNumber evidence="2">6.1.1.15</ecNumber>
    </recommendedName>
    <alternativeName>
        <fullName evidence="8">Prolyl-tRNA synthetase</fullName>
    </alternativeName>
</protein>
<evidence type="ECO:0000256" key="8">
    <source>
        <dbReference type="ARBA" id="ARBA00029731"/>
    </source>
</evidence>
<dbReference type="EC" id="6.1.1.15" evidence="2"/>
<dbReference type="GO" id="GO:0004827">
    <property type="term" value="F:proline-tRNA ligase activity"/>
    <property type="evidence" value="ECO:0007669"/>
    <property type="project" value="UniProtKB-EC"/>
</dbReference>
<dbReference type="Pfam" id="PF03129">
    <property type="entry name" value="HGTP_anticodon"/>
    <property type="match status" value="1"/>
</dbReference>
<evidence type="ECO:0000259" key="10">
    <source>
        <dbReference type="PROSITE" id="PS50862"/>
    </source>
</evidence>
<evidence type="ECO:0000256" key="7">
    <source>
        <dbReference type="ARBA" id="ARBA00023146"/>
    </source>
</evidence>
<name>A0A2P7YN47_9PEZI</name>
<evidence type="ECO:0000256" key="1">
    <source>
        <dbReference type="ARBA" id="ARBA00008226"/>
    </source>
</evidence>
<keyword evidence="4" id="KW-0547">Nucleotide-binding</keyword>
<organism evidence="11 12">
    <name type="scientific">Elsinoe australis</name>
    <dbReference type="NCBI Taxonomy" id="40998"/>
    <lineage>
        <taxon>Eukaryota</taxon>
        <taxon>Fungi</taxon>
        <taxon>Dikarya</taxon>
        <taxon>Ascomycota</taxon>
        <taxon>Pezizomycotina</taxon>
        <taxon>Dothideomycetes</taxon>
        <taxon>Dothideomycetidae</taxon>
        <taxon>Myriangiales</taxon>
        <taxon>Elsinoaceae</taxon>
        <taxon>Elsinoe</taxon>
    </lineage>
</organism>
<dbReference type="InterPro" id="IPR002314">
    <property type="entry name" value="aa-tRNA-synt_IIb"/>
</dbReference>
<dbReference type="PANTHER" id="PTHR42753">
    <property type="entry name" value="MITOCHONDRIAL RIBOSOME PROTEIN L39/PROLYL-TRNA LIGASE FAMILY MEMBER"/>
    <property type="match status" value="1"/>
</dbReference>
<accession>A0A2P7YN47</accession>
<dbReference type="Gene3D" id="3.40.50.800">
    <property type="entry name" value="Anticodon-binding domain"/>
    <property type="match status" value="1"/>
</dbReference>
<keyword evidence="7" id="KW-0030">Aminoacyl-tRNA synthetase</keyword>
<dbReference type="SUPFAM" id="SSF55681">
    <property type="entry name" value="Class II aaRS and biotin synthetases"/>
    <property type="match status" value="1"/>
</dbReference>
<evidence type="ECO:0000313" key="12">
    <source>
        <dbReference type="Proteomes" id="UP000243723"/>
    </source>
</evidence>
<sequence length="499" mass="55418">MQGVGASKVSLSNITSEELWRQSGRLEGKDSELFHFQDRKDAKFLLSPTHEEEITSLVKNSVQSYKELPVRLYQISRKYRDEQRPRQGLLRGREFLMKDLYTFDTTSDAALATYEEVRGAYDKLFHDINVPFVTAAADSGSMGGKLSHEYHLPSPAGEDHVIQCQSCKDAMNEEVAIIRVSESDRTSITDVQEIESWFTISRDRKTLIEVRIPKHFTNKQRSGVNLVNTFAVKAALPELELDTGIENPQAIWNSGSGNDRIILHDSRVAPGSEGGSSAVIREASVDGHKVALTSVQPGDTCSKCGEGHVEVITAIEVGHTFNLGTRYSKPFGLHVRTHDNKLVDVQMGCHGIGVSRLIAAIAAVKADDKGLNWPTAIAPFSIVVVPLKGSEKLAEQAAGEIIRMHAWYTAEKFPLRNWPDVALDDRDKPFGWKLKDADLIGYPLVVIVGPAYEQEQLVEIQSRQLGINKKNVRCSWARALDWMSALEGDRDPKDLAEAD</sequence>